<sequence>MSEQYGIADPSTAGHGPGPFLTWIESHAGERHELQTSRRLRKRLRPLHIPAATRSPLDACGHVHHDWSRIWAPERLGWWIAALFMIGSALFALGGFCAAWPNMSALRWIAPSAINPIFFVGSLFFTTAAYLQFYEVLNGDITAKRSPRRFVGWRPRNLGYLAALVQLIGTLLFNRSTGDALLPGLEWREQNLLVWRPDIIGSICFLAASQLAIMEYAHSWFAFRPGQLPWWIVAANMLGSILFMVSAIASFVVPAGNLLAPFLANTGTVGGAMCFLLGAYLLIPEQAESEG</sequence>
<feature type="transmembrane region" description="Helical" evidence="1">
    <location>
        <begin position="228"/>
        <end position="253"/>
    </location>
</feature>
<keyword evidence="3" id="KW-1185">Reference proteome</keyword>
<dbReference type="AlphaFoldDB" id="A0AAE2ZLH6"/>
<keyword evidence="1" id="KW-1133">Transmembrane helix</keyword>
<dbReference type="Proteomes" id="UP001196509">
    <property type="component" value="Unassembled WGS sequence"/>
</dbReference>
<evidence type="ECO:0008006" key="4">
    <source>
        <dbReference type="Google" id="ProtNLM"/>
    </source>
</evidence>
<proteinExistence type="predicted"/>
<keyword evidence="1" id="KW-0812">Transmembrane</keyword>
<name>A0AAE2ZLH6_9HYPH</name>
<feature type="transmembrane region" description="Helical" evidence="1">
    <location>
        <begin position="113"/>
        <end position="137"/>
    </location>
</feature>
<evidence type="ECO:0000256" key="1">
    <source>
        <dbReference type="SAM" id="Phobius"/>
    </source>
</evidence>
<organism evidence="2 3">
    <name type="scientific">Flavimaribacter sediminis</name>
    <dbReference type="NCBI Taxonomy" id="2865987"/>
    <lineage>
        <taxon>Bacteria</taxon>
        <taxon>Pseudomonadati</taxon>
        <taxon>Pseudomonadota</taxon>
        <taxon>Alphaproteobacteria</taxon>
        <taxon>Hyphomicrobiales</taxon>
        <taxon>Rhizobiaceae</taxon>
        <taxon>Flavimaribacter</taxon>
    </lineage>
</organism>
<protein>
    <recommendedName>
        <fullName evidence="4">YrhK domain-containing protein</fullName>
    </recommendedName>
</protein>
<dbReference type="RefSeq" id="WP_220227516.1">
    <property type="nucleotide sequence ID" value="NZ_JAICBX010000001.1"/>
</dbReference>
<feature type="transmembrane region" description="Helical" evidence="1">
    <location>
        <begin position="194"/>
        <end position="216"/>
    </location>
</feature>
<accession>A0AAE2ZLH6</accession>
<gene>
    <name evidence="2" type="ORF">K1W69_06695</name>
</gene>
<feature type="transmembrane region" description="Helical" evidence="1">
    <location>
        <begin position="259"/>
        <end position="283"/>
    </location>
</feature>
<reference evidence="2" key="1">
    <citation type="submission" date="2021-08" db="EMBL/GenBank/DDBJ databases">
        <title>Hoeflea bacterium WL0058 sp. nov., isolated from the sediment.</title>
        <authorList>
            <person name="Wang L."/>
            <person name="Zhang D."/>
        </authorList>
    </citation>
    <scope>NUCLEOTIDE SEQUENCE</scope>
    <source>
        <strain evidence="2">WL0058</strain>
    </source>
</reference>
<evidence type="ECO:0000313" key="3">
    <source>
        <dbReference type="Proteomes" id="UP001196509"/>
    </source>
</evidence>
<evidence type="ECO:0000313" key="2">
    <source>
        <dbReference type="EMBL" id="MBW8636870.1"/>
    </source>
</evidence>
<dbReference type="EMBL" id="JAICBX010000001">
    <property type="protein sequence ID" value="MBW8636870.1"/>
    <property type="molecule type" value="Genomic_DNA"/>
</dbReference>
<comment type="caution">
    <text evidence="2">The sequence shown here is derived from an EMBL/GenBank/DDBJ whole genome shotgun (WGS) entry which is preliminary data.</text>
</comment>
<keyword evidence="1" id="KW-0472">Membrane</keyword>
<feature type="transmembrane region" description="Helical" evidence="1">
    <location>
        <begin position="158"/>
        <end position="174"/>
    </location>
</feature>
<feature type="transmembrane region" description="Helical" evidence="1">
    <location>
        <begin position="76"/>
        <end position="101"/>
    </location>
</feature>